<dbReference type="RefSeq" id="WP_146578653.1">
    <property type="nucleotide sequence ID" value="NZ_SJPM01000006.1"/>
</dbReference>
<dbReference type="PANTHER" id="PTHR33055">
    <property type="entry name" value="TRANSPOSASE FOR INSERTION SEQUENCE ELEMENT IS1111A"/>
    <property type="match status" value="1"/>
</dbReference>
<gene>
    <name evidence="4" type="ORF">Pla100_32480</name>
</gene>
<sequence>MATATQKRNRKSNKPTKTNPSRYIGKPAGVIQARIREAGPQHFAVISVDCAKARSVWMICDYYGKVLVEPTPVEHQRGAFDAMIGQIHGAFKEFNITDSIAAVEMTGVYHRPVQAALRKAGFDTRTVHPFASKHYRKPLHPNLKTDENDLEAIFHAAINGYGLSLLPVDPVYQSLQALSRHRVNLVKQRAKLQVQIRILIHQTMPGFADLFIQHHFFKKSIAIPVAKAFPSAAFIAKAGTFKIAESLRKQKVRFQQPTIERIVAWSKIAAEPSDLQAMLSVQWQQLIALWELLTEQIGSTEREMAGFLVRTPYVLLMSVRGINVVSAASLAGEAGPIEHYASPRAINGRAGLYPSRYQSDQVDCQGGLARVANRRLRAACMMVAKNLIKCHPYYRGLSAYWEKQKVDPRDRHVRIANRANRMVYQLVGGRQIWRGKGVDREAILSKLREFHRDHHSDLEQMIADMNEAFLWLPKSTYASEAKPLAELAAKKRCGPQPIGDLLINLLLRLGVGTADPLESQSSEALES</sequence>
<proteinExistence type="predicted"/>
<feature type="domain" description="Transposase IS116/IS110/IS902 C-terminal" evidence="3">
    <location>
        <begin position="315"/>
        <end position="394"/>
    </location>
</feature>
<evidence type="ECO:0000313" key="5">
    <source>
        <dbReference type="Proteomes" id="UP000316213"/>
    </source>
</evidence>
<dbReference type="Proteomes" id="UP000316213">
    <property type="component" value="Unassembled WGS sequence"/>
</dbReference>
<accession>A0A5C6A894</accession>
<feature type="region of interest" description="Disordered" evidence="1">
    <location>
        <begin position="1"/>
        <end position="23"/>
    </location>
</feature>
<evidence type="ECO:0000259" key="2">
    <source>
        <dbReference type="Pfam" id="PF01548"/>
    </source>
</evidence>
<evidence type="ECO:0000256" key="1">
    <source>
        <dbReference type="SAM" id="MobiDB-lite"/>
    </source>
</evidence>
<dbReference type="Pfam" id="PF02371">
    <property type="entry name" value="Transposase_20"/>
    <property type="match status" value="1"/>
</dbReference>
<dbReference type="EMBL" id="SJPM01000006">
    <property type="protein sequence ID" value="TWT95607.1"/>
    <property type="molecule type" value="Genomic_DNA"/>
</dbReference>
<reference evidence="4 5" key="1">
    <citation type="submission" date="2019-02" db="EMBL/GenBank/DDBJ databases">
        <title>Deep-cultivation of Planctomycetes and their phenomic and genomic characterization uncovers novel biology.</title>
        <authorList>
            <person name="Wiegand S."/>
            <person name="Jogler M."/>
            <person name="Boedeker C."/>
            <person name="Pinto D."/>
            <person name="Vollmers J."/>
            <person name="Rivas-Marin E."/>
            <person name="Kohn T."/>
            <person name="Peeters S.H."/>
            <person name="Heuer A."/>
            <person name="Rast P."/>
            <person name="Oberbeckmann S."/>
            <person name="Bunk B."/>
            <person name="Jeske O."/>
            <person name="Meyerdierks A."/>
            <person name="Storesund J.E."/>
            <person name="Kallscheuer N."/>
            <person name="Luecker S."/>
            <person name="Lage O.M."/>
            <person name="Pohl T."/>
            <person name="Merkel B.J."/>
            <person name="Hornburger P."/>
            <person name="Mueller R.-W."/>
            <person name="Bruemmer F."/>
            <person name="Labrenz M."/>
            <person name="Spormann A.M."/>
            <person name="Op Den Camp H."/>
            <person name="Overmann J."/>
            <person name="Amann R."/>
            <person name="Jetten M.S.M."/>
            <person name="Mascher T."/>
            <person name="Medema M.H."/>
            <person name="Devos D.P."/>
            <person name="Kaster A.-K."/>
            <person name="Ovreas L."/>
            <person name="Rohde M."/>
            <person name="Galperin M.Y."/>
            <person name="Jogler C."/>
        </authorList>
    </citation>
    <scope>NUCLEOTIDE SEQUENCE [LARGE SCALE GENOMIC DNA]</scope>
    <source>
        <strain evidence="4 5">Pla100</strain>
    </source>
</reference>
<dbReference type="InterPro" id="IPR003346">
    <property type="entry name" value="Transposase_20"/>
</dbReference>
<name>A0A5C6A894_9BACT</name>
<comment type="caution">
    <text evidence="4">The sequence shown here is derived from an EMBL/GenBank/DDBJ whole genome shotgun (WGS) entry which is preliminary data.</text>
</comment>
<evidence type="ECO:0000313" key="4">
    <source>
        <dbReference type="EMBL" id="TWT95607.1"/>
    </source>
</evidence>
<organism evidence="4 5">
    <name type="scientific">Neorhodopirellula pilleata</name>
    <dbReference type="NCBI Taxonomy" id="2714738"/>
    <lineage>
        <taxon>Bacteria</taxon>
        <taxon>Pseudomonadati</taxon>
        <taxon>Planctomycetota</taxon>
        <taxon>Planctomycetia</taxon>
        <taxon>Pirellulales</taxon>
        <taxon>Pirellulaceae</taxon>
        <taxon>Neorhodopirellula</taxon>
    </lineage>
</organism>
<dbReference type="InterPro" id="IPR002525">
    <property type="entry name" value="Transp_IS110-like_N"/>
</dbReference>
<dbReference type="OrthoDB" id="243269at2"/>
<dbReference type="Pfam" id="PF01548">
    <property type="entry name" value="DEDD_Tnp_IS110"/>
    <property type="match status" value="1"/>
</dbReference>
<dbReference type="AlphaFoldDB" id="A0A5C6A894"/>
<protein>
    <submittedName>
        <fullName evidence="4">Transposase</fullName>
    </submittedName>
</protein>
<feature type="domain" description="Transposase IS110-like N-terminal" evidence="2">
    <location>
        <begin position="48"/>
        <end position="205"/>
    </location>
</feature>
<dbReference type="GO" id="GO:0004803">
    <property type="term" value="F:transposase activity"/>
    <property type="evidence" value="ECO:0007669"/>
    <property type="project" value="InterPro"/>
</dbReference>
<dbReference type="GO" id="GO:0003677">
    <property type="term" value="F:DNA binding"/>
    <property type="evidence" value="ECO:0007669"/>
    <property type="project" value="InterPro"/>
</dbReference>
<evidence type="ECO:0000259" key="3">
    <source>
        <dbReference type="Pfam" id="PF02371"/>
    </source>
</evidence>
<keyword evidence="5" id="KW-1185">Reference proteome</keyword>
<dbReference type="InterPro" id="IPR047650">
    <property type="entry name" value="Transpos_IS110"/>
</dbReference>
<dbReference type="GO" id="GO:0006313">
    <property type="term" value="P:DNA transposition"/>
    <property type="evidence" value="ECO:0007669"/>
    <property type="project" value="InterPro"/>
</dbReference>